<dbReference type="Pfam" id="PF14378">
    <property type="entry name" value="PAP2_3"/>
    <property type="match status" value="1"/>
</dbReference>
<comment type="caution">
    <text evidence="4">The sequence shown here is derived from an EMBL/GenBank/DDBJ whole genome shotgun (WGS) entry which is preliminary data.</text>
</comment>
<reference evidence="5 7" key="3">
    <citation type="submission" date="2024-06" db="EMBL/GenBank/DDBJ databases">
        <title>Halorubrum miltondacostae sp. nov., a potential PHA producer isolated from an inland solar saltern in Rio Maior, Portugal.</title>
        <authorList>
            <person name="Albuquerque L."/>
            <person name="Viver T."/>
            <person name="Barroso C."/>
            <person name="Claudino R."/>
            <person name="Galvan M."/>
            <person name="Simoes G."/>
            <person name="Lobo Da Cunha A."/>
            <person name="Egas C."/>
        </authorList>
    </citation>
    <scope>NUCLEOTIDE SEQUENCE [LARGE SCALE GENOMIC DNA]</scope>
    <source>
        <strain evidence="5 7">DSM 18646</strain>
    </source>
</reference>
<dbReference type="RefSeq" id="WP_343779721.1">
    <property type="nucleotide sequence ID" value="NZ_BAAADQ010000013.1"/>
</dbReference>
<dbReference type="InterPro" id="IPR036938">
    <property type="entry name" value="PAP2/HPO_sf"/>
</dbReference>
<keyword evidence="2" id="KW-0812">Transmembrane</keyword>
<dbReference type="InterPro" id="IPR026841">
    <property type="entry name" value="Aur1/Ipt1"/>
</dbReference>
<organism evidence="4 6">
    <name type="scientific">Halorubrum ejinorense</name>
    <dbReference type="NCBI Taxonomy" id="425309"/>
    <lineage>
        <taxon>Archaea</taxon>
        <taxon>Methanobacteriati</taxon>
        <taxon>Methanobacteriota</taxon>
        <taxon>Stenosarchaea group</taxon>
        <taxon>Halobacteria</taxon>
        <taxon>Halobacteriales</taxon>
        <taxon>Haloferacaceae</taxon>
        <taxon>Halorubrum</taxon>
    </lineage>
</organism>
<dbReference type="EMBL" id="BAAADQ010000013">
    <property type="protein sequence ID" value="GAA0549524.1"/>
    <property type="molecule type" value="Genomic_DNA"/>
</dbReference>
<evidence type="ECO:0000313" key="5">
    <source>
        <dbReference type="EMBL" id="MEZ3167225.1"/>
    </source>
</evidence>
<evidence type="ECO:0000256" key="2">
    <source>
        <dbReference type="SAM" id="Phobius"/>
    </source>
</evidence>
<accession>A0AAV3SU00</accession>
<feature type="region of interest" description="Disordered" evidence="1">
    <location>
        <begin position="265"/>
        <end position="291"/>
    </location>
</feature>
<reference evidence="4" key="1">
    <citation type="journal article" date="2014" name="Int. J. Syst. Evol. Microbiol.">
        <title>Complete genome sequence of Corynebacterium casei LMG S-19264T (=DSM 44701T), isolated from a smear-ripened cheese.</title>
        <authorList>
            <consortium name="US DOE Joint Genome Institute (JGI-PGF)"/>
            <person name="Walter F."/>
            <person name="Albersmeier A."/>
            <person name="Kalinowski J."/>
            <person name="Ruckert C."/>
        </authorList>
    </citation>
    <scope>NUCLEOTIDE SEQUENCE</scope>
    <source>
        <strain evidence="4">JCM 14265</strain>
    </source>
</reference>
<dbReference type="Proteomes" id="UP001567571">
    <property type="component" value="Unassembled WGS sequence"/>
</dbReference>
<reference evidence="4" key="2">
    <citation type="submission" date="2023-12" db="EMBL/GenBank/DDBJ databases">
        <authorList>
            <person name="Sun Q."/>
            <person name="Inoue M."/>
        </authorList>
    </citation>
    <scope>NUCLEOTIDE SEQUENCE</scope>
    <source>
        <strain evidence="4">JCM 14265</strain>
    </source>
</reference>
<evidence type="ECO:0000256" key="1">
    <source>
        <dbReference type="SAM" id="MobiDB-lite"/>
    </source>
</evidence>
<feature type="transmembrane region" description="Helical" evidence="2">
    <location>
        <begin position="105"/>
        <end position="126"/>
    </location>
</feature>
<feature type="domain" description="Phosphatidic acid phosphatase type 2/haloperoxidase" evidence="3">
    <location>
        <begin position="137"/>
        <end position="259"/>
    </location>
</feature>
<dbReference type="Gene3D" id="1.20.144.10">
    <property type="entry name" value="Phosphatidic acid phosphatase type 2/haloperoxidase"/>
    <property type="match status" value="1"/>
</dbReference>
<feature type="transmembrane region" description="Helical" evidence="2">
    <location>
        <begin position="138"/>
        <end position="157"/>
    </location>
</feature>
<dbReference type="SUPFAM" id="SSF48317">
    <property type="entry name" value="Acid phosphatase/Vanadium-dependent haloperoxidase"/>
    <property type="match status" value="1"/>
</dbReference>
<dbReference type="GO" id="GO:0016020">
    <property type="term" value="C:membrane"/>
    <property type="evidence" value="ECO:0007669"/>
    <property type="project" value="UniProtKB-SubCell"/>
</dbReference>
<sequence length="291" mass="30975">MTPLLSVLTSVLASVAAMLAVASLAVIGPARLRETWGGLRDRIWDARRAGAALAAVLIASAIGRSSLQTVSELFGLQATALIYGLEGGFVPWVQATFAGPALTTYFSWVYVYGYAFLLAFPVVAYLALPQTATLRRLLVAYALNYGIGLVVYTLVFAHGPRNVMPDMVTPLLFANNPDVMALTSEVNVNTNVFPSLHTSLAVTVGTFGLLTREEYPRWTPVAVPLSLSVVVATMYLGIHWLTDVIAGFALAFGSVFLAYRSVDSRADAPEPSGDAGDTDDERPEPGAGTDD</sequence>
<dbReference type="AlphaFoldDB" id="A0AAV3SU00"/>
<name>A0AAV3SU00_9EURY</name>
<evidence type="ECO:0000313" key="7">
    <source>
        <dbReference type="Proteomes" id="UP001567571"/>
    </source>
</evidence>
<evidence type="ECO:0000313" key="6">
    <source>
        <dbReference type="Proteomes" id="UP001501425"/>
    </source>
</evidence>
<feature type="transmembrane region" description="Helical" evidence="2">
    <location>
        <begin position="49"/>
        <end position="67"/>
    </location>
</feature>
<keyword evidence="2" id="KW-0472">Membrane</keyword>
<dbReference type="EMBL" id="JBEDNW010000003">
    <property type="protein sequence ID" value="MEZ3167225.1"/>
    <property type="molecule type" value="Genomic_DNA"/>
</dbReference>
<dbReference type="CDD" id="cd03386">
    <property type="entry name" value="PAP2_Aur1_like"/>
    <property type="match status" value="1"/>
</dbReference>
<keyword evidence="2" id="KW-1133">Transmembrane helix</keyword>
<keyword evidence="7" id="KW-1185">Reference proteome</keyword>
<evidence type="ECO:0000313" key="4">
    <source>
        <dbReference type="EMBL" id="GAA0549524.1"/>
    </source>
</evidence>
<dbReference type="InterPro" id="IPR000326">
    <property type="entry name" value="PAP2/HPO"/>
</dbReference>
<evidence type="ECO:0000259" key="3">
    <source>
        <dbReference type="SMART" id="SM00014"/>
    </source>
</evidence>
<protein>
    <submittedName>
        <fullName evidence="5">Phosphatase PAP2 family protein</fullName>
    </submittedName>
</protein>
<dbReference type="SMART" id="SM00014">
    <property type="entry name" value="acidPPc"/>
    <property type="match status" value="1"/>
</dbReference>
<dbReference type="Proteomes" id="UP001501425">
    <property type="component" value="Unassembled WGS sequence"/>
</dbReference>
<feature type="transmembrane region" description="Helical" evidence="2">
    <location>
        <begin position="244"/>
        <end position="262"/>
    </location>
</feature>
<proteinExistence type="predicted"/>
<feature type="transmembrane region" description="Helical" evidence="2">
    <location>
        <begin position="74"/>
        <end position="93"/>
    </location>
</feature>
<gene>
    <name evidence="5" type="ORF">ABNG02_07800</name>
    <name evidence="4" type="ORF">GCM10008994_25650</name>
</gene>